<dbReference type="Gene3D" id="3.30.360.10">
    <property type="entry name" value="Dihydrodipicolinate Reductase, domain 2"/>
    <property type="match status" value="1"/>
</dbReference>
<dbReference type="GO" id="GO:0103074">
    <property type="term" value="F:glucose-6-phosphate 3-dehydrogenase activity"/>
    <property type="evidence" value="ECO:0007669"/>
    <property type="project" value="UniProtKB-EC"/>
</dbReference>
<gene>
    <name evidence="3" type="primary">ntdC_1</name>
    <name evidence="3" type="ORF">UC8_23220</name>
</gene>
<dbReference type="Proteomes" id="UP000325286">
    <property type="component" value="Chromosome"/>
</dbReference>
<keyword evidence="4" id="KW-1185">Reference proteome</keyword>
<dbReference type="Pfam" id="PF01408">
    <property type="entry name" value="GFO_IDH_MocA"/>
    <property type="match status" value="1"/>
</dbReference>
<dbReference type="Gene3D" id="3.40.50.720">
    <property type="entry name" value="NAD(P)-binding Rossmann-like Domain"/>
    <property type="match status" value="1"/>
</dbReference>
<evidence type="ECO:0000259" key="1">
    <source>
        <dbReference type="Pfam" id="PF01408"/>
    </source>
</evidence>
<dbReference type="SUPFAM" id="SSF55347">
    <property type="entry name" value="Glyceraldehyde-3-phosphate dehydrogenase-like, C-terminal domain"/>
    <property type="match status" value="1"/>
</dbReference>
<feature type="domain" description="GFO/IDH/MocA-like oxidoreductase" evidence="2">
    <location>
        <begin position="151"/>
        <end position="282"/>
    </location>
</feature>
<reference evidence="3 4" key="1">
    <citation type="submission" date="2019-08" db="EMBL/GenBank/DDBJ databases">
        <title>Deep-cultivation of Planctomycetes and their phenomic and genomic characterization uncovers novel biology.</title>
        <authorList>
            <person name="Wiegand S."/>
            <person name="Jogler M."/>
            <person name="Boedeker C."/>
            <person name="Pinto D."/>
            <person name="Vollmers J."/>
            <person name="Rivas-Marin E."/>
            <person name="Kohn T."/>
            <person name="Peeters S.H."/>
            <person name="Heuer A."/>
            <person name="Rast P."/>
            <person name="Oberbeckmann S."/>
            <person name="Bunk B."/>
            <person name="Jeske O."/>
            <person name="Meyerdierks A."/>
            <person name="Storesund J.E."/>
            <person name="Kallscheuer N."/>
            <person name="Luecker S."/>
            <person name="Lage O.M."/>
            <person name="Pohl T."/>
            <person name="Merkel B.J."/>
            <person name="Hornburger P."/>
            <person name="Mueller R.-W."/>
            <person name="Bruemmer F."/>
            <person name="Labrenz M."/>
            <person name="Spormann A.M."/>
            <person name="Op den Camp H."/>
            <person name="Overmann J."/>
            <person name="Amann R."/>
            <person name="Jetten M.S.M."/>
            <person name="Mascher T."/>
            <person name="Medema M.H."/>
            <person name="Devos D.P."/>
            <person name="Kaster A.-K."/>
            <person name="Ovreas L."/>
            <person name="Rohde M."/>
            <person name="Galperin M.Y."/>
            <person name="Jogler C."/>
        </authorList>
    </citation>
    <scope>NUCLEOTIDE SEQUENCE [LARGE SCALE GENOMIC DNA]</scope>
    <source>
        <strain evidence="3 4">UC8</strain>
    </source>
</reference>
<evidence type="ECO:0000313" key="3">
    <source>
        <dbReference type="EMBL" id="QEG40315.1"/>
    </source>
</evidence>
<keyword evidence="3" id="KW-0560">Oxidoreductase</keyword>
<name>A0A5B9QSE5_9BACT</name>
<proteinExistence type="predicted"/>
<dbReference type="InterPro" id="IPR000683">
    <property type="entry name" value="Gfo/Idh/MocA-like_OxRdtase_N"/>
</dbReference>
<dbReference type="PANTHER" id="PTHR43708">
    <property type="entry name" value="CONSERVED EXPRESSED OXIDOREDUCTASE (EUROFUNG)"/>
    <property type="match status" value="1"/>
</dbReference>
<evidence type="ECO:0000259" key="2">
    <source>
        <dbReference type="Pfam" id="PF22725"/>
    </source>
</evidence>
<dbReference type="AlphaFoldDB" id="A0A5B9QSE5"/>
<dbReference type="EC" id="1.1.1.361" evidence="3"/>
<evidence type="ECO:0000313" key="4">
    <source>
        <dbReference type="Proteomes" id="UP000325286"/>
    </source>
</evidence>
<dbReference type="RefSeq" id="WP_238388967.1">
    <property type="nucleotide sequence ID" value="NZ_CP042914.1"/>
</dbReference>
<dbReference type="SUPFAM" id="SSF51735">
    <property type="entry name" value="NAD(P)-binding Rossmann-fold domains"/>
    <property type="match status" value="1"/>
</dbReference>
<feature type="domain" description="Gfo/Idh/MocA-like oxidoreductase N-terminal" evidence="1">
    <location>
        <begin position="12"/>
        <end position="143"/>
    </location>
</feature>
<dbReference type="EMBL" id="CP042914">
    <property type="protein sequence ID" value="QEG40315.1"/>
    <property type="molecule type" value="Genomic_DNA"/>
</dbReference>
<dbReference type="KEGG" id="rul:UC8_23220"/>
<protein>
    <submittedName>
        <fullName evidence="3">Glucose-6-phosphate 3-dehydrogenase</fullName>
        <ecNumber evidence="3">1.1.1.361</ecNumber>
    </submittedName>
</protein>
<organism evidence="3 4">
    <name type="scientific">Roseimaritima ulvae</name>
    <dbReference type="NCBI Taxonomy" id="980254"/>
    <lineage>
        <taxon>Bacteria</taxon>
        <taxon>Pseudomonadati</taxon>
        <taxon>Planctomycetota</taxon>
        <taxon>Planctomycetia</taxon>
        <taxon>Pirellulales</taxon>
        <taxon>Pirellulaceae</taxon>
        <taxon>Roseimaritima</taxon>
    </lineage>
</organism>
<accession>A0A5B9QSE5</accession>
<dbReference type="InterPro" id="IPR051317">
    <property type="entry name" value="Gfo/Idh/MocA_oxidoreduct"/>
</dbReference>
<dbReference type="PANTHER" id="PTHR43708:SF3">
    <property type="entry name" value="OXIDOREDUCTASE"/>
    <property type="match status" value="1"/>
</dbReference>
<sequence length="398" mass="43526">MGVNAPINRKLRMGLVGGGQGSFIGRVHSIAACLDNRAELVAGALSSNPQRAKQSAPDYDIADNRAYGSYEEMFDAESKLPDDTRIDFVSITTPNHTHFEIAKAAVEAGFNVICDKPMTFDLAQAEELQKAVEESDVVFAVSHNYTGYPLVRQAREMILSGELGEIQAVRAQYIQGWLRTKLEAEEQKQAAWRTDPSKSGAAGAFGDIATHAYNLGRYMTGLLPEQVSCHLKTFVEGRQLDDYGTAVIRYQNGGLGTVTASQISHGRENDVVIEIDGTKGALQWRQENPNEMIVRQNGEPHKIYTRDPNAPYTNASGAAASRLPAGHPEAFFEAFANVYTAAFDAMVQRAEGGSPARRDTVYPNVYDGVEGMYFIQQCVASSDQDAAWLPLQHDAARK</sequence>
<dbReference type="InterPro" id="IPR036291">
    <property type="entry name" value="NAD(P)-bd_dom_sf"/>
</dbReference>
<dbReference type="GO" id="GO:0000166">
    <property type="term" value="F:nucleotide binding"/>
    <property type="evidence" value="ECO:0007669"/>
    <property type="project" value="InterPro"/>
</dbReference>
<dbReference type="Pfam" id="PF22725">
    <property type="entry name" value="GFO_IDH_MocA_C3"/>
    <property type="match status" value="1"/>
</dbReference>
<dbReference type="InterPro" id="IPR055170">
    <property type="entry name" value="GFO_IDH_MocA-like_dom"/>
</dbReference>